<dbReference type="SUPFAM" id="SSF53448">
    <property type="entry name" value="Nucleotide-diphospho-sugar transferases"/>
    <property type="match status" value="1"/>
</dbReference>
<proteinExistence type="inferred from homology"/>
<dbReference type="PANTHER" id="PTHR48090">
    <property type="entry name" value="UNDECAPRENYL-PHOSPHATE 4-DEOXY-4-FORMAMIDO-L-ARABINOSE TRANSFERASE-RELATED"/>
    <property type="match status" value="1"/>
</dbReference>
<dbReference type="KEGG" id="shi:Shel_14340"/>
<feature type="transmembrane region" description="Helical" evidence="9">
    <location>
        <begin position="264"/>
        <end position="287"/>
    </location>
</feature>
<dbReference type="AlphaFoldDB" id="C7N6B9"/>
<evidence type="ECO:0000256" key="7">
    <source>
        <dbReference type="ARBA" id="ARBA00022989"/>
    </source>
</evidence>
<evidence type="ECO:0000313" key="11">
    <source>
        <dbReference type="EMBL" id="ACV22454.1"/>
    </source>
</evidence>
<dbReference type="CDD" id="cd04187">
    <property type="entry name" value="DPM1_like_bac"/>
    <property type="match status" value="1"/>
</dbReference>
<dbReference type="GO" id="GO:0005886">
    <property type="term" value="C:plasma membrane"/>
    <property type="evidence" value="ECO:0007669"/>
    <property type="project" value="TreeGrafter"/>
</dbReference>
<keyword evidence="8 9" id="KW-0472">Membrane</keyword>
<dbReference type="InterPro" id="IPR050256">
    <property type="entry name" value="Glycosyltransferase_2"/>
</dbReference>
<keyword evidence="7 9" id="KW-1133">Transmembrane helix</keyword>
<dbReference type="GO" id="GO:0099621">
    <property type="term" value="F:undecaprenyl-phosphate 4-deoxy-4-formamido-L-arabinose transferase activity"/>
    <property type="evidence" value="ECO:0007669"/>
    <property type="project" value="TreeGrafter"/>
</dbReference>
<evidence type="ECO:0000256" key="9">
    <source>
        <dbReference type="SAM" id="Phobius"/>
    </source>
</evidence>
<dbReference type="CAZy" id="GT2">
    <property type="family name" value="Glycosyltransferase Family 2"/>
</dbReference>
<name>C7N6B9_SLAHD</name>
<dbReference type="EMBL" id="CP001684">
    <property type="protein sequence ID" value="ACV22454.1"/>
    <property type="molecule type" value="Genomic_DNA"/>
</dbReference>
<gene>
    <name evidence="11" type="ordered locus">Shel_14340</name>
</gene>
<dbReference type="eggNOG" id="COG0463">
    <property type="taxonomic scope" value="Bacteria"/>
</dbReference>
<evidence type="ECO:0000259" key="10">
    <source>
        <dbReference type="Pfam" id="PF00535"/>
    </source>
</evidence>
<dbReference type="STRING" id="471855.Shel_14340"/>
<keyword evidence="4 11" id="KW-0808">Transferase</keyword>
<evidence type="ECO:0000313" key="12">
    <source>
        <dbReference type="Proteomes" id="UP000002026"/>
    </source>
</evidence>
<sequence length="334" mass="37092">MDSEQKLSVVIPCYRSQDMIEGVIERLVGTLTQRLDEEHFEIILIDDCSPDDTYKVLSDIAAARPYVKVIHMARNFGQHSALMAGFAFVTGDIVVCMDDDGQTPPEEIFKLVDKIGEGYDLVYAKYHSKKHSLIRNWGSQLNELMAQSLIGKPKEITMSSYFAAERFLIDEALRYQNPYPYVEGLMLRATKNIANVDVEHSERLAGESGYSFVKLVGLWLNGFTAFSVKPLRLGSVVGTLFAAIGFISAIVVVIRRFINPVVAIGWASTFSAMLIIGGMILAMLGMLGEYIGRIYISLNNSPQYVIKSTLNCGDETYSQGRLKASETNRLGDGK</sequence>
<dbReference type="HOGENOM" id="CLU_033536_0_0_11"/>
<keyword evidence="6" id="KW-0448">Lipopolysaccharide biosynthesis</keyword>
<feature type="domain" description="Glycosyltransferase 2-like" evidence="10">
    <location>
        <begin position="8"/>
        <end position="145"/>
    </location>
</feature>
<evidence type="ECO:0000256" key="6">
    <source>
        <dbReference type="ARBA" id="ARBA00022985"/>
    </source>
</evidence>
<dbReference type="InterPro" id="IPR001173">
    <property type="entry name" value="Glyco_trans_2-like"/>
</dbReference>
<dbReference type="GO" id="GO:0009103">
    <property type="term" value="P:lipopolysaccharide biosynthetic process"/>
    <property type="evidence" value="ECO:0007669"/>
    <property type="project" value="UniProtKB-KW"/>
</dbReference>
<evidence type="ECO:0000256" key="8">
    <source>
        <dbReference type="ARBA" id="ARBA00023136"/>
    </source>
</evidence>
<dbReference type="Gene3D" id="3.90.550.10">
    <property type="entry name" value="Spore Coat Polysaccharide Biosynthesis Protein SpsA, Chain A"/>
    <property type="match status" value="1"/>
</dbReference>
<feature type="transmembrane region" description="Helical" evidence="9">
    <location>
        <begin position="236"/>
        <end position="258"/>
    </location>
</feature>
<dbReference type="Proteomes" id="UP000002026">
    <property type="component" value="Chromosome"/>
</dbReference>
<evidence type="ECO:0000256" key="3">
    <source>
        <dbReference type="ARBA" id="ARBA00022676"/>
    </source>
</evidence>
<dbReference type="PANTHER" id="PTHR48090:SF3">
    <property type="entry name" value="UNDECAPRENYL-PHOSPHATE 4-DEOXY-4-FORMAMIDO-L-ARABINOSE TRANSFERASE"/>
    <property type="match status" value="1"/>
</dbReference>
<keyword evidence="5 9" id="KW-0812">Transmembrane</keyword>
<keyword evidence="2" id="KW-1003">Cell membrane</keyword>
<keyword evidence="12" id="KW-1185">Reference proteome</keyword>
<protein>
    <submittedName>
        <fullName evidence="11">Glycosyl transferase</fullName>
    </submittedName>
</protein>
<evidence type="ECO:0000256" key="4">
    <source>
        <dbReference type="ARBA" id="ARBA00022679"/>
    </source>
</evidence>
<keyword evidence="3" id="KW-0328">Glycosyltransferase</keyword>
<dbReference type="Pfam" id="PF00535">
    <property type="entry name" value="Glycos_transf_2"/>
    <property type="match status" value="1"/>
</dbReference>
<evidence type="ECO:0000256" key="5">
    <source>
        <dbReference type="ARBA" id="ARBA00022692"/>
    </source>
</evidence>
<organism evidence="11 12">
    <name type="scientific">Slackia heliotrinireducens (strain ATCC 29202 / DSM 20476 / NCTC 11029 / RHS 1)</name>
    <name type="common">Peptococcus heliotrinreducens</name>
    <dbReference type="NCBI Taxonomy" id="471855"/>
    <lineage>
        <taxon>Bacteria</taxon>
        <taxon>Bacillati</taxon>
        <taxon>Actinomycetota</taxon>
        <taxon>Coriobacteriia</taxon>
        <taxon>Eggerthellales</taxon>
        <taxon>Eggerthellaceae</taxon>
        <taxon>Slackia</taxon>
    </lineage>
</organism>
<comment type="similarity">
    <text evidence="1">Belongs to the glycosyltransferase 2 family.</text>
</comment>
<evidence type="ECO:0000256" key="1">
    <source>
        <dbReference type="ARBA" id="ARBA00006739"/>
    </source>
</evidence>
<dbReference type="InterPro" id="IPR029044">
    <property type="entry name" value="Nucleotide-diphossugar_trans"/>
</dbReference>
<accession>C7N6B9</accession>
<reference evidence="11 12" key="1">
    <citation type="journal article" date="2009" name="Stand. Genomic Sci.">
        <title>Complete genome sequence of Slackia heliotrinireducens type strain (RHS 1).</title>
        <authorList>
            <person name="Pukall R."/>
            <person name="Lapidus A."/>
            <person name="Nolan M."/>
            <person name="Copeland A."/>
            <person name="Glavina Del Rio T."/>
            <person name="Lucas S."/>
            <person name="Chen F."/>
            <person name="Tice H."/>
            <person name="Cheng J.F."/>
            <person name="Chertkov O."/>
            <person name="Bruce D."/>
            <person name="Goodwin L."/>
            <person name="Kuske C."/>
            <person name="Brettin T."/>
            <person name="Detter J.C."/>
            <person name="Han C."/>
            <person name="Pitluck S."/>
            <person name="Pati A."/>
            <person name="Mavrommatis K."/>
            <person name="Ivanova N."/>
            <person name="Ovchinnikova G."/>
            <person name="Chen A."/>
            <person name="Palaniappan K."/>
            <person name="Schneider S."/>
            <person name="Rohde M."/>
            <person name="Chain P."/>
            <person name="D'haeseleer P."/>
            <person name="Goker M."/>
            <person name="Bristow J."/>
            <person name="Eisen J.A."/>
            <person name="Markowitz V."/>
            <person name="Kyrpides N.C."/>
            <person name="Klenk H.P."/>
            <person name="Hugenholtz P."/>
        </authorList>
    </citation>
    <scope>NUCLEOTIDE SEQUENCE [LARGE SCALE GENOMIC DNA]</scope>
    <source>
        <strain evidence="12">ATCC 29202 / DSM 20476 / NCTC 11029 / RHS 1</strain>
    </source>
</reference>
<dbReference type="RefSeq" id="WP_012798556.1">
    <property type="nucleotide sequence ID" value="NC_013165.1"/>
</dbReference>
<evidence type="ECO:0000256" key="2">
    <source>
        <dbReference type="ARBA" id="ARBA00022475"/>
    </source>
</evidence>